<dbReference type="SUPFAM" id="SSF51984">
    <property type="entry name" value="MurCD N-terminal domain"/>
    <property type="match status" value="1"/>
</dbReference>
<dbReference type="GO" id="GO:0005524">
    <property type="term" value="F:ATP binding"/>
    <property type="evidence" value="ECO:0007669"/>
    <property type="project" value="UniProtKB-UniRule"/>
</dbReference>
<evidence type="ECO:0000256" key="2">
    <source>
        <dbReference type="ARBA" id="ARBA00022618"/>
    </source>
</evidence>
<gene>
    <name evidence="9" type="primary">mpl</name>
    <name evidence="13" type="ORF">D779_2025</name>
</gene>
<keyword evidence="7 9" id="KW-0131">Cell cycle</keyword>
<keyword evidence="1 9" id="KW-0436">Ligase</keyword>
<proteinExistence type="inferred from homology"/>
<dbReference type="STRING" id="1249627.D779_2025"/>
<keyword evidence="8 9" id="KW-0961">Cell wall biogenesis/degradation</keyword>
<dbReference type="InterPro" id="IPR000713">
    <property type="entry name" value="Mur_ligase_N"/>
</dbReference>
<sequence length="454" mass="49197">MHLHILGICGTFMGGIALLARELGHQVTGSDANVYPPMSTQLEAAGIRLMEGYDASHLDPAPDVVVVGNAMKRGIPAVEAMLDRDLRYCSGPEWLHENLLRDRWVLGVAGTHGKTTTSSMLAWVLEDAGLQPGFLIGGVPLDFGLSARLGSAPFFVVEADEYDTAFFDKRSKFVHYGPRTLILNNLEFDHADIFDDLSQIQRQFHHLVRTVPGSGLILHPGRSAALDQVLGMGCWTPRESFGPDGDWSAELLEADGSELRVLFKDEEIGTLAWQQTGLHNVENALAVIAAARHAGVPPETAIEALGRFKGVKRRMELRGEVKGIRVFDDFAHHPTAIATTLDGLRRQVGDRRILAVLEPRSNTMRLGVHNQELAASLAKADQVFLYAPSDLGWDASAIFAGQGERVAVLDSIDAMVTRIAAESRPGDQVLVMSNGGFGGIHQRLLDALQGPASA</sequence>
<dbReference type="Pfam" id="PF02875">
    <property type="entry name" value="Mur_ligase_C"/>
    <property type="match status" value="1"/>
</dbReference>
<dbReference type="HAMAP" id="MF_02020">
    <property type="entry name" value="Mpl"/>
    <property type="match status" value="1"/>
</dbReference>
<comment type="similarity">
    <text evidence="9">Belongs to the MurCDEF family. Mpl subfamily.</text>
</comment>
<dbReference type="GO" id="GO:0051301">
    <property type="term" value="P:cell division"/>
    <property type="evidence" value="ECO:0007669"/>
    <property type="project" value="UniProtKB-KW"/>
</dbReference>
<dbReference type="InterPro" id="IPR036615">
    <property type="entry name" value="Mur_ligase_C_dom_sf"/>
</dbReference>
<dbReference type="InterPro" id="IPR013221">
    <property type="entry name" value="Mur_ligase_cen"/>
</dbReference>
<accession>W9V643</accession>
<dbReference type="InterPro" id="IPR050061">
    <property type="entry name" value="MurCDEF_pg_biosynth"/>
</dbReference>
<comment type="pathway">
    <text evidence="9">Cell wall biogenesis; peptidoglycan recycling.</text>
</comment>
<dbReference type="Gene3D" id="3.90.190.20">
    <property type="entry name" value="Mur ligase, C-terminal domain"/>
    <property type="match status" value="1"/>
</dbReference>
<dbReference type="Pfam" id="PF08245">
    <property type="entry name" value="Mur_ligase_M"/>
    <property type="match status" value="1"/>
</dbReference>
<dbReference type="AlphaFoldDB" id="W9V643"/>
<evidence type="ECO:0000256" key="3">
    <source>
        <dbReference type="ARBA" id="ARBA00022741"/>
    </source>
</evidence>
<dbReference type="EC" id="6.3.2.45" evidence="9"/>
<keyword evidence="9" id="KW-0460">Magnesium</keyword>
<dbReference type="InterPro" id="IPR004101">
    <property type="entry name" value="Mur_ligase_C"/>
</dbReference>
<dbReference type="OrthoDB" id="9804126at2"/>
<reference evidence="13 14" key="1">
    <citation type="submission" date="2012-11" db="EMBL/GenBank/DDBJ databases">
        <title>Genome assembly of Thiorhodococcus sp. AK35.</title>
        <authorList>
            <person name="Nupur N."/>
            <person name="Khatri I."/>
            <person name="Subramanian S."/>
            <person name="Pinnaka A."/>
        </authorList>
    </citation>
    <scope>NUCLEOTIDE SEQUENCE [LARGE SCALE GENOMIC DNA]</scope>
    <source>
        <strain evidence="13 14">AK35</strain>
    </source>
</reference>
<dbReference type="EMBL" id="AONC01000035">
    <property type="protein sequence ID" value="EXJ14819.1"/>
    <property type="molecule type" value="Genomic_DNA"/>
</dbReference>
<comment type="cofactor">
    <cofactor evidence="9">
        <name>Mg(2+)</name>
        <dbReference type="ChEBI" id="CHEBI:18420"/>
    </cofactor>
</comment>
<dbReference type="UniPathway" id="UPA00544"/>
<evidence type="ECO:0000259" key="11">
    <source>
        <dbReference type="Pfam" id="PF02875"/>
    </source>
</evidence>
<dbReference type="SUPFAM" id="SSF53623">
    <property type="entry name" value="MurD-like peptide ligases, catalytic domain"/>
    <property type="match status" value="1"/>
</dbReference>
<keyword evidence="14" id="KW-1185">Reference proteome</keyword>
<dbReference type="GO" id="GO:0106418">
    <property type="term" value="F:UDP-N-acetylmuramate-L-alanyl-gamma-D-glutamyl-meso-2,6-diaminoheptanedioate ligase activity"/>
    <property type="evidence" value="ECO:0007669"/>
    <property type="project" value="UniProtKB-EC"/>
</dbReference>
<dbReference type="GO" id="GO:0009252">
    <property type="term" value="P:peptidoglycan biosynthetic process"/>
    <property type="evidence" value="ECO:0007669"/>
    <property type="project" value="UniProtKB-UniRule"/>
</dbReference>
<dbReference type="InterPro" id="IPR036565">
    <property type="entry name" value="Mur-like_cat_sf"/>
</dbReference>
<keyword evidence="2 9" id="KW-0132">Cell division</keyword>
<evidence type="ECO:0000259" key="12">
    <source>
        <dbReference type="Pfam" id="PF08245"/>
    </source>
</evidence>
<comment type="function">
    <text evidence="9">Reutilizes the intact tripeptide L-alanyl-gamma-D-glutamyl-meso-diaminopimelate by linking it to UDP-N-acetylmuramate.</text>
</comment>
<comment type="caution">
    <text evidence="13">The sequence shown here is derived from an EMBL/GenBank/DDBJ whole genome shotgun (WGS) entry which is preliminary data.</text>
</comment>
<feature type="binding site" evidence="9">
    <location>
        <begin position="110"/>
        <end position="116"/>
    </location>
    <ligand>
        <name>ATP</name>
        <dbReference type="ChEBI" id="CHEBI:30616"/>
    </ligand>
</feature>
<dbReference type="NCBIfam" id="TIGR01081">
    <property type="entry name" value="mpl"/>
    <property type="match status" value="1"/>
</dbReference>
<evidence type="ECO:0000256" key="7">
    <source>
        <dbReference type="ARBA" id="ARBA00023306"/>
    </source>
</evidence>
<evidence type="ECO:0000313" key="13">
    <source>
        <dbReference type="EMBL" id="EXJ14819.1"/>
    </source>
</evidence>
<dbReference type="PANTHER" id="PTHR43445">
    <property type="entry name" value="UDP-N-ACETYLMURAMATE--L-ALANINE LIGASE-RELATED"/>
    <property type="match status" value="1"/>
</dbReference>
<organism evidence="13 14">
    <name type="scientific">Imhoffiella purpurea</name>
    <dbReference type="NCBI Taxonomy" id="1249627"/>
    <lineage>
        <taxon>Bacteria</taxon>
        <taxon>Pseudomonadati</taxon>
        <taxon>Pseudomonadota</taxon>
        <taxon>Gammaproteobacteria</taxon>
        <taxon>Chromatiales</taxon>
        <taxon>Chromatiaceae</taxon>
        <taxon>Imhoffiella</taxon>
    </lineage>
</organism>
<dbReference type="GO" id="GO:0009254">
    <property type="term" value="P:peptidoglycan turnover"/>
    <property type="evidence" value="ECO:0007669"/>
    <property type="project" value="UniProtKB-UniRule"/>
</dbReference>
<evidence type="ECO:0000256" key="1">
    <source>
        <dbReference type="ARBA" id="ARBA00022598"/>
    </source>
</evidence>
<name>W9V643_9GAMM</name>
<comment type="catalytic activity">
    <reaction evidence="9">
        <text>UDP-N-acetyl-alpha-D-muramate + L-alanyl-gamma-D-glutamyl-meso-2,6-diaminopimelate + ATP = UDP-N-acetyl-alpha-D-muramoyl-L-alanyl-gamma-D-glutamyl-meso-2,6-diaminopimelate + ADP + phosphate + H(+)</text>
        <dbReference type="Rhea" id="RHEA:29563"/>
        <dbReference type="ChEBI" id="CHEBI:15378"/>
        <dbReference type="ChEBI" id="CHEBI:30616"/>
        <dbReference type="ChEBI" id="CHEBI:43474"/>
        <dbReference type="ChEBI" id="CHEBI:61401"/>
        <dbReference type="ChEBI" id="CHEBI:70757"/>
        <dbReference type="ChEBI" id="CHEBI:83905"/>
        <dbReference type="ChEBI" id="CHEBI:456216"/>
        <dbReference type="EC" id="6.3.2.45"/>
    </reaction>
</comment>
<feature type="domain" description="Mur ligase central" evidence="12">
    <location>
        <begin position="108"/>
        <end position="291"/>
    </location>
</feature>
<evidence type="ECO:0000256" key="4">
    <source>
        <dbReference type="ARBA" id="ARBA00022840"/>
    </source>
</evidence>
<feature type="domain" description="Mur ligase C-terminal" evidence="11">
    <location>
        <begin position="313"/>
        <end position="435"/>
    </location>
</feature>
<dbReference type="GO" id="GO:0008360">
    <property type="term" value="P:regulation of cell shape"/>
    <property type="evidence" value="ECO:0007669"/>
    <property type="project" value="UniProtKB-KW"/>
</dbReference>
<dbReference type="Proteomes" id="UP000019460">
    <property type="component" value="Unassembled WGS sequence"/>
</dbReference>
<dbReference type="Gene3D" id="3.40.1190.10">
    <property type="entry name" value="Mur-like, catalytic domain"/>
    <property type="match status" value="1"/>
</dbReference>
<dbReference type="Pfam" id="PF01225">
    <property type="entry name" value="Mur_ligase"/>
    <property type="match status" value="1"/>
</dbReference>
<dbReference type="eggNOG" id="COG0773">
    <property type="taxonomic scope" value="Bacteria"/>
</dbReference>
<keyword evidence="4 9" id="KW-0067">ATP-binding</keyword>
<protein>
    <recommendedName>
        <fullName evidence="9">UDP-N-acetylmuramate--L-alanyl-gamma-D-glutamyl-meso-2,6-diaminoheptandioate ligase</fullName>
        <ecNumber evidence="9">6.3.2.45</ecNumber>
    </recommendedName>
    <alternativeName>
        <fullName evidence="9">Murein peptide ligase</fullName>
    </alternativeName>
    <alternativeName>
        <fullName evidence="9">UDP-N-acetylmuramate:L-alanyl-gamma-D-glutamyl-meso-diaminopimelate ligase</fullName>
    </alternativeName>
</protein>
<keyword evidence="3 9" id="KW-0547">Nucleotide-binding</keyword>
<evidence type="ECO:0000256" key="6">
    <source>
        <dbReference type="ARBA" id="ARBA00022984"/>
    </source>
</evidence>
<evidence type="ECO:0000256" key="5">
    <source>
        <dbReference type="ARBA" id="ARBA00022960"/>
    </source>
</evidence>
<dbReference type="GO" id="GO:0071555">
    <property type="term" value="P:cell wall organization"/>
    <property type="evidence" value="ECO:0007669"/>
    <property type="project" value="UniProtKB-KW"/>
</dbReference>
<evidence type="ECO:0000259" key="10">
    <source>
        <dbReference type="Pfam" id="PF01225"/>
    </source>
</evidence>
<dbReference type="PANTHER" id="PTHR43445:SF5">
    <property type="entry name" value="UDP-N-ACETYLMURAMATE--L-ALANYL-GAMMA-D-GLUTAMYL-MESO-2,6-DIAMINOHEPTANDIOATE LIGASE"/>
    <property type="match status" value="1"/>
</dbReference>
<feature type="domain" description="Mur ligase N-terminal catalytic" evidence="10">
    <location>
        <begin position="2"/>
        <end position="99"/>
    </location>
</feature>
<dbReference type="SUPFAM" id="SSF53244">
    <property type="entry name" value="MurD-like peptide ligases, peptide-binding domain"/>
    <property type="match status" value="1"/>
</dbReference>
<keyword evidence="6 9" id="KW-0573">Peptidoglycan synthesis</keyword>
<evidence type="ECO:0000256" key="9">
    <source>
        <dbReference type="HAMAP-Rule" id="MF_02020"/>
    </source>
</evidence>
<dbReference type="InterPro" id="IPR005757">
    <property type="entry name" value="Mpl"/>
</dbReference>
<dbReference type="Gene3D" id="3.40.50.720">
    <property type="entry name" value="NAD(P)-binding Rossmann-like Domain"/>
    <property type="match status" value="1"/>
</dbReference>
<evidence type="ECO:0000313" key="14">
    <source>
        <dbReference type="Proteomes" id="UP000019460"/>
    </source>
</evidence>
<dbReference type="PATRIC" id="fig|1249627.3.peg.2345"/>
<keyword evidence="5 9" id="KW-0133">Cell shape</keyword>
<evidence type="ECO:0000256" key="8">
    <source>
        <dbReference type="ARBA" id="ARBA00023316"/>
    </source>
</evidence>
<dbReference type="RefSeq" id="WP_043753990.1">
    <property type="nucleotide sequence ID" value="NZ_AONC01000035.1"/>
</dbReference>